<evidence type="ECO:0000313" key="4">
    <source>
        <dbReference type="RefSeq" id="XP_072852683.1"/>
    </source>
</evidence>
<feature type="signal peptide" evidence="1">
    <location>
        <begin position="1"/>
        <end position="24"/>
    </location>
</feature>
<organism evidence="3 4">
    <name type="scientific">Pogona vitticeps</name>
    <name type="common">central bearded dragon</name>
    <dbReference type="NCBI Taxonomy" id="103695"/>
    <lineage>
        <taxon>Eukaryota</taxon>
        <taxon>Metazoa</taxon>
        <taxon>Chordata</taxon>
        <taxon>Craniata</taxon>
        <taxon>Vertebrata</taxon>
        <taxon>Euteleostomi</taxon>
        <taxon>Lepidosauria</taxon>
        <taxon>Squamata</taxon>
        <taxon>Bifurcata</taxon>
        <taxon>Unidentata</taxon>
        <taxon>Episquamata</taxon>
        <taxon>Toxicofera</taxon>
        <taxon>Iguania</taxon>
        <taxon>Acrodonta</taxon>
        <taxon>Agamidae</taxon>
        <taxon>Amphibolurinae</taxon>
        <taxon>Pogona</taxon>
    </lineage>
</organism>
<name>A0ABM5G4W4_9SAUR</name>
<evidence type="ECO:0000313" key="3">
    <source>
        <dbReference type="Proteomes" id="UP001652642"/>
    </source>
</evidence>
<keyword evidence="1" id="KW-0732">Signal</keyword>
<dbReference type="SMART" id="SM00217">
    <property type="entry name" value="WAP"/>
    <property type="match status" value="1"/>
</dbReference>
<gene>
    <name evidence="4" type="primary">LOC140706457</name>
</gene>
<keyword evidence="3" id="KW-1185">Reference proteome</keyword>
<dbReference type="InterPro" id="IPR008197">
    <property type="entry name" value="WAP_dom"/>
</dbReference>
<feature type="chain" id="PRO_5046059596" evidence="1">
    <location>
        <begin position="25"/>
        <end position="71"/>
    </location>
</feature>
<accession>A0ABM5G4W4</accession>
<dbReference type="PROSITE" id="PS51390">
    <property type="entry name" value="WAP"/>
    <property type="match status" value="1"/>
</dbReference>
<dbReference type="Pfam" id="PF00095">
    <property type="entry name" value="WAP"/>
    <property type="match status" value="1"/>
</dbReference>
<evidence type="ECO:0000256" key="1">
    <source>
        <dbReference type="SAM" id="SignalP"/>
    </source>
</evidence>
<dbReference type="SUPFAM" id="SSF57256">
    <property type="entry name" value="Elafin-like"/>
    <property type="match status" value="1"/>
</dbReference>
<dbReference type="Proteomes" id="UP001652642">
    <property type="component" value="Chromosome 4"/>
</dbReference>
<dbReference type="InterPro" id="IPR036645">
    <property type="entry name" value="Elafin-like_sf"/>
</dbReference>
<reference evidence="4" key="1">
    <citation type="submission" date="2025-08" db="UniProtKB">
        <authorList>
            <consortium name="RefSeq"/>
        </authorList>
    </citation>
    <scope>IDENTIFICATION</scope>
</reference>
<feature type="domain" description="WAP" evidence="2">
    <location>
        <begin position="23"/>
        <end position="71"/>
    </location>
</feature>
<sequence>MKSAGLTLLLVGLLVLSSVMPSHQERPGKCPTAPPGTVTPCIAHCETDESCPILTQKCCSWGCMRTCREPV</sequence>
<protein>
    <submittedName>
        <fullName evidence="4">Porwaprin-a-like</fullName>
    </submittedName>
</protein>
<proteinExistence type="predicted"/>
<dbReference type="Gene3D" id="4.10.75.10">
    <property type="entry name" value="Elafin-like"/>
    <property type="match status" value="1"/>
</dbReference>
<dbReference type="RefSeq" id="XP_072852683.1">
    <property type="nucleotide sequence ID" value="XM_072996582.1"/>
</dbReference>
<dbReference type="GeneID" id="140706457"/>
<evidence type="ECO:0000259" key="2">
    <source>
        <dbReference type="PROSITE" id="PS51390"/>
    </source>
</evidence>